<dbReference type="CDD" id="cd04489">
    <property type="entry name" value="ExoVII_LU_OBF"/>
    <property type="match status" value="1"/>
</dbReference>
<dbReference type="HAMAP" id="MF_00378">
    <property type="entry name" value="Exonuc_7_L"/>
    <property type="match status" value="1"/>
</dbReference>
<dbReference type="InterPro" id="IPR025824">
    <property type="entry name" value="OB-fold_nuc-bd_dom"/>
</dbReference>
<evidence type="ECO:0000313" key="10">
    <source>
        <dbReference type="Proteomes" id="UP000198534"/>
    </source>
</evidence>
<evidence type="ECO:0000259" key="7">
    <source>
        <dbReference type="Pfam" id="PF02601"/>
    </source>
</evidence>
<dbReference type="GO" id="GO:0005737">
    <property type="term" value="C:cytoplasm"/>
    <property type="evidence" value="ECO:0007669"/>
    <property type="project" value="UniProtKB-SubCell"/>
</dbReference>
<proteinExistence type="inferred from homology"/>
<organism evidence="9 10">
    <name type="scientific">Marininema mesophilum</name>
    <dbReference type="NCBI Taxonomy" id="1048340"/>
    <lineage>
        <taxon>Bacteria</taxon>
        <taxon>Bacillati</taxon>
        <taxon>Bacillota</taxon>
        <taxon>Bacilli</taxon>
        <taxon>Bacillales</taxon>
        <taxon>Thermoactinomycetaceae</taxon>
        <taxon>Marininema</taxon>
    </lineage>
</organism>
<dbReference type="EC" id="3.1.11.6" evidence="5"/>
<evidence type="ECO:0000259" key="8">
    <source>
        <dbReference type="Pfam" id="PF13742"/>
    </source>
</evidence>
<keyword evidence="2 5" id="KW-0540">Nuclease</keyword>
<evidence type="ECO:0000256" key="4">
    <source>
        <dbReference type="ARBA" id="ARBA00022839"/>
    </source>
</evidence>
<dbReference type="Proteomes" id="UP000198534">
    <property type="component" value="Unassembled WGS sequence"/>
</dbReference>
<dbReference type="GO" id="GO:0003676">
    <property type="term" value="F:nucleic acid binding"/>
    <property type="evidence" value="ECO:0007669"/>
    <property type="project" value="InterPro"/>
</dbReference>
<dbReference type="NCBIfam" id="TIGR00237">
    <property type="entry name" value="xseA"/>
    <property type="match status" value="1"/>
</dbReference>
<sequence length="456" mass="52540">MLGREREESFTITDLVRYLTLVIEQDGVLSQISVQGEISNFKRHARGHLYFTLKDEQSQIRAVMFAGNTRRLRFKPKDGDDVLIRGRVGVYERDGQVQLYVTSMQPRGVGDLYAAFQELKEKLEKEGLFSPLFKQPLPFFPHRVGVITSAHGAAVRDIITTIQRRNSAVNILLLPVPVQGPESPAAVAEAIRQMNDCDVDVMIVGRGGGSLEELWAFNEEVVVRSIYESKIPVVSAVGHETDTSLTDFVSDVRAATPTAAAELVTPRLDEQMYRFTTLESRLIRAQRRQLDAMQERLTHAMSRPPFRRPRTRLDQEQQRLDYLTTDLVRTVRYPILRQHHRLEHLHTRLLAQRPHARLAEMSDRWIRLTKACKGEMSRRIHEGREQWLRRLERLDAISPLKVMSRGYSLVYRRNETELVRSVKQIEPGDLIKVRLADGKLKAQVWGWEENPDGRIR</sequence>
<evidence type="ECO:0000256" key="6">
    <source>
        <dbReference type="RuleBase" id="RU004355"/>
    </source>
</evidence>
<dbReference type="GO" id="GO:0009318">
    <property type="term" value="C:exodeoxyribonuclease VII complex"/>
    <property type="evidence" value="ECO:0007669"/>
    <property type="project" value="UniProtKB-UniRule"/>
</dbReference>
<comment type="similarity">
    <text evidence="5 6">Belongs to the XseA family.</text>
</comment>
<comment type="subcellular location">
    <subcellularLocation>
        <location evidence="5 6">Cytoplasm</location>
    </subcellularLocation>
</comment>
<accession>A0A1H2UCC2</accession>
<dbReference type="Pfam" id="PF13742">
    <property type="entry name" value="tRNA_anti_2"/>
    <property type="match status" value="1"/>
</dbReference>
<keyword evidence="10" id="KW-1185">Reference proteome</keyword>
<dbReference type="PANTHER" id="PTHR30008">
    <property type="entry name" value="EXODEOXYRIBONUCLEASE 7 LARGE SUBUNIT"/>
    <property type="match status" value="1"/>
</dbReference>
<feature type="domain" description="Exonuclease VII large subunit C-terminal" evidence="7">
    <location>
        <begin position="128"/>
        <end position="443"/>
    </location>
</feature>
<protein>
    <recommendedName>
        <fullName evidence="5">Exodeoxyribonuclease 7 large subunit</fullName>
        <ecNumber evidence="5">3.1.11.6</ecNumber>
    </recommendedName>
    <alternativeName>
        <fullName evidence="5">Exodeoxyribonuclease VII large subunit</fullName>
        <shortName evidence="5">Exonuclease VII large subunit</shortName>
    </alternativeName>
</protein>
<keyword evidence="4 5" id="KW-0269">Exonuclease</keyword>
<name>A0A1H2UCC2_9BACL</name>
<dbReference type="EMBL" id="FNNQ01000004">
    <property type="protein sequence ID" value="SDW53842.1"/>
    <property type="molecule type" value="Genomic_DNA"/>
</dbReference>
<evidence type="ECO:0000256" key="2">
    <source>
        <dbReference type="ARBA" id="ARBA00022722"/>
    </source>
</evidence>
<comment type="catalytic activity">
    <reaction evidence="5 6">
        <text>Exonucleolytic cleavage in either 5'- to 3'- or 3'- to 5'-direction to yield nucleoside 5'-phosphates.</text>
        <dbReference type="EC" id="3.1.11.6"/>
    </reaction>
</comment>
<keyword evidence="3 5" id="KW-0378">Hydrolase</keyword>
<dbReference type="InterPro" id="IPR020579">
    <property type="entry name" value="Exonuc_VII_lsu_C"/>
</dbReference>
<comment type="function">
    <text evidence="5">Bidirectionally degrades single-stranded DNA into large acid-insoluble oligonucleotides, which are then degraded further into small acid-soluble oligonucleotides.</text>
</comment>
<dbReference type="OrthoDB" id="9802795at2"/>
<evidence type="ECO:0000313" key="9">
    <source>
        <dbReference type="EMBL" id="SDW53842.1"/>
    </source>
</evidence>
<evidence type="ECO:0000256" key="3">
    <source>
        <dbReference type="ARBA" id="ARBA00022801"/>
    </source>
</evidence>
<dbReference type="PANTHER" id="PTHR30008:SF0">
    <property type="entry name" value="EXODEOXYRIBONUCLEASE 7 LARGE SUBUNIT"/>
    <property type="match status" value="1"/>
</dbReference>
<dbReference type="STRING" id="1048340.SAMN05444487_10465"/>
<dbReference type="RefSeq" id="WP_091737252.1">
    <property type="nucleotide sequence ID" value="NZ_FNNQ01000004.1"/>
</dbReference>
<evidence type="ECO:0000256" key="1">
    <source>
        <dbReference type="ARBA" id="ARBA00022490"/>
    </source>
</evidence>
<dbReference type="GO" id="GO:0006308">
    <property type="term" value="P:DNA catabolic process"/>
    <property type="evidence" value="ECO:0007669"/>
    <property type="project" value="UniProtKB-UniRule"/>
</dbReference>
<dbReference type="InterPro" id="IPR003753">
    <property type="entry name" value="Exonuc_VII_L"/>
</dbReference>
<dbReference type="GO" id="GO:0008855">
    <property type="term" value="F:exodeoxyribonuclease VII activity"/>
    <property type="evidence" value="ECO:0007669"/>
    <property type="project" value="UniProtKB-UniRule"/>
</dbReference>
<feature type="domain" description="OB-fold nucleic acid binding" evidence="8">
    <location>
        <begin position="11"/>
        <end position="105"/>
    </location>
</feature>
<evidence type="ECO:0000256" key="5">
    <source>
        <dbReference type="HAMAP-Rule" id="MF_00378"/>
    </source>
</evidence>
<reference evidence="9 10" key="1">
    <citation type="submission" date="2016-10" db="EMBL/GenBank/DDBJ databases">
        <authorList>
            <person name="de Groot N.N."/>
        </authorList>
    </citation>
    <scope>NUCLEOTIDE SEQUENCE [LARGE SCALE GENOMIC DNA]</scope>
    <source>
        <strain evidence="9 10">DSM 45610</strain>
    </source>
</reference>
<dbReference type="AlphaFoldDB" id="A0A1H2UCC2"/>
<gene>
    <name evidence="5" type="primary">xseA</name>
    <name evidence="9" type="ORF">SAMN05444487_10465</name>
</gene>
<comment type="subunit">
    <text evidence="5">Heterooligomer composed of large and small subunits.</text>
</comment>
<dbReference type="Pfam" id="PF02601">
    <property type="entry name" value="Exonuc_VII_L"/>
    <property type="match status" value="1"/>
</dbReference>
<keyword evidence="1 5" id="KW-0963">Cytoplasm</keyword>